<dbReference type="InterPro" id="IPR012317">
    <property type="entry name" value="Poly(ADP-ribose)pol_cat_dom"/>
</dbReference>
<protein>
    <recommendedName>
        <fullName evidence="1">PARP catalytic domain-containing protein</fullName>
    </recommendedName>
</protein>
<dbReference type="OrthoDB" id="9514740at2759"/>
<evidence type="ECO:0000313" key="3">
    <source>
        <dbReference type="Proteomes" id="UP000271241"/>
    </source>
</evidence>
<reference evidence="3" key="1">
    <citation type="journal article" date="2018" name="Nat. Microbiol.">
        <title>Leveraging single-cell genomics to expand the fungal tree of life.</title>
        <authorList>
            <person name="Ahrendt S.R."/>
            <person name="Quandt C.A."/>
            <person name="Ciobanu D."/>
            <person name="Clum A."/>
            <person name="Salamov A."/>
            <person name="Andreopoulos B."/>
            <person name="Cheng J.F."/>
            <person name="Woyke T."/>
            <person name="Pelin A."/>
            <person name="Henrissat B."/>
            <person name="Reynolds N.K."/>
            <person name="Benny G.L."/>
            <person name="Smith M.E."/>
            <person name="James T.Y."/>
            <person name="Grigoriev I.V."/>
        </authorList>
    </citation>
    <scope>NUCLEOTIDE SEQUENCE [LARGE SCALE GENOMIC DNA]</scope>
    <source>
        <strain evidence="3">RSA 1356</strain>
    </source>
</reference>
<dbReference type="EMBL" id="KZ992438">
    <property type="protein sequence ID" value="RKP10755.1"/>
    <property type="molecule type" value="Genomic_DNA"/>
</dbReference>
<gene>
    <name evidence="2" type="ORF">THASP1DRAFT_12406</name>
</gene>
<sequence length="247" mass="28404">MFRHARTSSESSLTEIHRTEPCFADAERQFNEAWVKKNATNLRVERIFSVRTANDHTLAHQKYRQQIAESLGLTEPFSRQLFHGTDFQCSLLAHLPPKGRTTAQHRSLCQLPQCAGCGIVRNSFRMTHVGQNRRSTKWQRLGHGIYFSPWSSKCHYYGHPGECVWPSDSDGDSKRRVRVMFLADVVLGISHQPHQPEYERTELPTGYHSSHGRAGTCGLNYEEYAVFSDVACMPRYLYIYSFTETTE</sequence>
<name>A0A4P9XWK7_9FUNG</name>
<proteinExistence type="predicted"/>
<evidence type="ECO:0000259" key="1">
    <source>
        <dbReference type="PROSITE" id="PS51059"/>
    </source>
</evidence>
<organism evidence="2 3">
    <name type="scientific">Thamnocephalis sphaerospora</name>
    <dbReference type="NCBI Taxonomy" id="78915"/>
    <lineage>
        <taxon>Eukaryota</taxon>
        <taxon>Fungi</taxon>
        <taxon>Fungi incertae sedis</taxon>
        <taxon>Zoopagomycota</taxon>
        <taxon>Zoopagomycotina</taxon>
        <taxon>Zoopagomycetes</taxon>
        <taxon>Zoopagales</taxon>
        <taxon>Sigmoideomycetaceae</taxon>
        <taxon>Thamnocephalis</taxon>
    </lineage>
</organism>
<dbReference type="PROSITE" id="PS51059">
    <property type="entry name" value="PARP_CATALYTIC"/>
    <property type="match status" value="1"/>
</dbReference>
<feature type="domain" description="PARP catalytic" evidence="1">
    <location>
        <begin position="1"/>
        <end position="247"/>
    </location>
</feature>
<dbReference type="Proteomes" id="UP000271241">
    <property type="component" value="Unassembled WGS sequence"/>
</dbReference>
<accession>A0A4P9XWK7</accession>
<dbReference type="GO" id="GO:0003950">
    <property type="term" value="F:NAD+ poly-ADP-ribosyltransferase activity"/>
    <property type="evidence" value="ECO:0007669"/>
    <property type="project" value="InterPro"/>
</dbReference>
<keyword evidence="3" id="KW-1185">Reference proteome</keyword>
<evidence type="ECO:0000313" key="2">
    <source>
        <dbReference type="EMBL" id="RKP10755.1"/>
    </source>
</evidence>
<dbReference type="STRING" id="78915.A0A4P9XWK7"/>
<dbReference type="AlphaFoldDB" id="A0A4P9XWK7"/>
<dbReference type="Gene3D" id="3.90.228.10">
    <property type="match status" value="1"/>
</dbReference>
<dbReference type="SUPFAM" id="SSF56399">
    <property type="entry name" value="ADP-ribosylation"/>
    <property type="match status" value="1"/>
</dbReference>